<feature type="domain" description="Tyr recombinase" evidence="7">
    <location>
        <begin position="215"/>
        <end position="399"/>
    </location>
</feature>
<dbReference type="Gene3D" id="1.10.443.10">
    <property type="entry name" value="Intergrase catalytic core"/>
    <property type="match status" value="1"/>
</dbReference>
<evidence type="ECO:0000256" key="5">
    <source>
        <dbReference type="ARBA" id="ARBA00023172"/>
    </source>
</evidence>
<dbReference type="PATRIC" id="fig|679200.3.peg.2396"/>
<dbReference type="PROSITE" id="PS51898">
    <property type="entry name" value="TYR_RECOMBINASE"/>
    <property type="match status" value="1"/>
</dbReference>
<dbReference type="STRING" id="679200.HMPREF9333_02278"/>
<dbReference type="Pfam" id="PF02899">
    <property type="entry name" value="Phage_int_SAM_1"/>
    <property type="match status" value="1"/>
</dbReference>
<dbReference type="EMBL" id="ACZL01000056">
    <property type="protein sequence ID" value="EHI54562.1"/>
    <property type="molecule type" value="Genomic_DNA"/>
</dbReference>
<gene>
    <name evidence="9" type="ORF">HMPREF9333_02278</name>
</gene>
<comment type="similarity">
    <text evidence="2">Belongs to the 'phage' integrase family.</text>
</comment>
<evidence type="ECO:0008006" key="11">
    <source>
        <dbReference type="Google" id="ProtNLM"/>
    </source>
</evidence>
<dbReference type="eggNOG" id="COG4974">
    <property type="taxonomic scope" value="Bacteria"/>
</dbReference>
<dbReference type="InterPro" id="IPR050090">
    <property type="entry name" value="Tyrosine_recombinase_XerCD"/>
</dbReference>
<dbReference type="PANTHER" id="PTHR30349:SF41">
    <property type="entry name" value="INTEGRASE_RECOMBINASE PROTEIN MJ0367-RELATED"/>
    <property type="match status" value="1"/>
</dbReference>
<organism evidence="9 10">
    <name type="scientific">Johnsonella ignava ATCC 51276</name>
    <dbReference type="NCBI Taxonomy" id="679200"/>
    <lineage>
        <taxon>Bacteria</taxon>
        <taxon>Bacillati</taxon>
        <taxon>Bacillota</taxon>
        <taxon>Clostridia</taxon>
        <taxon>Lachnospirales</taxon>
        <taxon>Lachnospiraceae</taxon>
        <taxon>Johnsonella</taxon>
    </lineage>
</organism>
<dbReference type="AlphaFoldDB" id="G5GL33"/>
<dbReference type="Pfam" id="PF00589">
    <property type="entry name" value="Phage_integrase"/>
    <property type="match status" value="1"/>
</dbReference>
<dbReference type="InterPro" id="IPR011010">
    <property type="entry name" value="DNA_brk_join_enz"/>
</dbReference>
<evidence type="ECO:0000259" key="8">
    <source>
        <dbReference type="PROSITE" id="PS51900"/>
    </source>
</evidence>
<evidence type="ECO:0000313" key="10">
    <source>
        <dbReference type="Proteomes" id="UP000003011"/>
    </source>
</evidence>
<keyword evidence="4 6" id="KW-0238">DNA-binding</keyword>
<dbReference type="Gene3D" id="1.10.150.130">
    <property type="match status" value="1"/>
</dbReference>
<comment type="caution">
    <text evidence="9">The sequence shown here is derived from an EMBL/GenBank/DDBJ whole genome shotgun (WGS) entry which is preliminary data.</text>
</comment>
<evidence type="ECO:0000313" key="9">
    <source>
        <dbReference type="EMBL" id="EHI54562.1"/>
    </source>
</evidence>
<dbReference type="GO" id="GO:0015074">
    <property type="term" value="P:DNA integration"/>
    <property type="evidence" value="ECO:0007669"/>
    <property type="project" value="UniProtKB-KW"/>
</dbReference>
<comment type="function">
    <text evidence="1">Site-specific tyrosine recombinase, which acts by catalyzing the cutting and rejoining of the recombining DNA molecules.</text>
</comment>
<dbReference type="PROSITE" id="PS51900">
    <property type="entry name" value="CB"/>
    <property type="match status" value="1"/>
</dbReference>
<dbReference type="PANTHER" id="PTHR30349">
    <property type="entry name" value="PHAGE INTEGRASE-RELATED"/>
    <property type="match status" value="1"/>
</dbReference>
<keyword evidence="3" id="KW-0229">DNA integration</keyword>
<dbReference type="RefSeq" id="WP_005542336.1">
    <property type="nucleotide sequence ID" value="NZ_JH378847.1"/>
</dbReference>
<feature type="domain" description="Core-binding (CB)" evidence="8">
    <location>
        <begin position="109"/>
        <end position="192"/>
    </location>
</feature>
<dbReference type="GO" id="GO:0006310">
    <property type="term" value="P:DNA recombination"/>
    <property type="evidence" value="ECO:0007669"/>
    <property type="project" value="UniProtKB-KW"/>
</dbReference>
<name>G5GL33_9FIRM</name>
<evidence type="ECO:0000256" key="1">
    <source>
        <dbReference type="ARBA" id="ARBA00003283"/>
    </source>
</evidence>
<dbReference type="InterPro" id="IPR004107">
    <property type="entry name" value="Integrase_SAM-like_N"/>
</dbReference>
<dbReference type="GO" id="GO:0003677">
    <property type="term" value="F:DNA binding"/>
    <property type="evidence" value="ECO:0007669"/>
    <property type="project" value="UniProtKB-UniRule"/>
</dbReference>
<evidence type="ECO:0000256" key="2">
    <source>
        <dbReference type="ARBA" id="ARBA00008857"/>
    </source>
</evidence>
<accession>G5GL33</accession>
<dbReference type="InterPro" id="IPR044068">
    <property type="entry name" value="CB"/>
</dbReference>
<dbReference type="InterPro" id="IPR010998">
    <property type="entry name" value="Integrase_recombinase_N"/>
</dbReference>
<dbReference type="SUPFAM" id="SSF56349">
    <property type="entry name" value="DNA breaking-rejoining enzymes"/>
    <property type="match status" value="1"/>
</dbReference>
<dbReference type="CDD" id="cd01188">
    <property type="entry name" value="INT_RitA_C_like"/>
    <property type="match status" value="1"/>
</dbReference>
<dbReference type="HOGENOM" id="CLU_027562_23_4_9"/>
<proteinExistence type="inferred from homology"/>
<evidence type="ECO:0000256" key="6">
    <source>
        <dbReference type="PROSITE-ProRule" id="PRU01248"/>
    </source>
</evidence>
<dbReference type="OrthoDB" id="9802329at2"/>
<keyword evidence="5" id="KW-0233">DNA recombination</keyword>
<evidence type="ECO:0000256" key="4">
    <source>
        <dbReference type="ARBA" id="ARBA00023125"/>
    </source>
</evidence>
<evidence type="ECO:0000256" key="3">
    <source>
        <dbReference type="ARBA" id="ARBA00022908"/>
    </source>
</evidence>
<dbReference type="Proteomes" id="UP000003011">
    <property type="component" value="Unassembled WGS sequence"/>
</dbReference>
<reference evidence="9 10" key="1">
    <citation type="submission" date="2011-08" db="EMBL/GenBank/DDBJ databases">
        <title>The Genome Sequence of Johnsonella ignava ATCC 51276.</title>
        <authorList>
            <consortium name="The Broad Institute Genome Sequencing Platform"/>
            <person name="Earl A."/>
            <person name="Ward D."/>
            <person name="Feldgarden M."/>
            <person name="Gevers D."/>
            <person name="Izard J."/>
            <person name="Blanton J.M."/>
            <person name="Baranova O.V."/>
            <person name="Dewhirst F.E."/>
            <person name="Young S.K."/>
            <person name="Zeng Q."/>
            <person name="Gargeya S."/>
            <person name="Fitzgerald M."/>
            <person name="Haas B."/>
            <person name="Abouelleil A."/>
            <person name="Alvarado L."/>
            <person name="Arachchi H.M."/>
            <person name="Berlin A."/>
            <person name="Brown A."/>
            <person name="Chapman S.B."/>
            <person name="Chen Z."/>
            <person name="Dunbar C."/>
            <person name="Freedman E."/>
            <person name="Gearin G."/>
            <person name="Gellesch M."/>
            <person name="Goldberg J."/>
            <person name="Griggs A."/>
            <person name="Gujja S."/>
            <person name="Heiman D."/>
            <person name="Howarth C."/>
            <person name="Larson L."/>
            <person name="Lui A."/>
            <person name="MacDonald P.J.P."/>
            <person name="Montmayeur A."/>
            <person name="Murphy C."/>
            <person name="Neiman D."/>
            <person name="Pearson M."/>
            <person name="Priest M."/>
            <person name="Roberts A."/>
            <person name="Saif S."/>
            <person name="Shea T."/>
            <person name="Shenoy N."/>
            <person name="Sisk P."/>
            <person name="Stolte C."/>
            <person name="Sykes S."/>
            <person name="Wortman J."/>
            <person name="Nusbaum C."/>
            <person name="Birren B."/>
        </authorList>
    </citation>
    <scope>NUCLEOTIDE SEQUENCE [LARGE SCALE GENOMIC DNA]</scope>
    <source>
        <strain evidence="9 10">ATCC 51276</strain>
    </source>
</reference>
<keyword evidence="10" id="KW-1185">Reference proteome</keyword>
<protein>
    <recommendedName>
        <fullName evidence="11">Tyr recombinase domain-containing protein</fullName>
    </recommendedName>
</protein>
<dbReference type="InterPro" id="IPR002104">
    <property type="entry name" value="Integrase_catalytic"/>
</dbReference>
<sequence>MSKKIVLIAELPSYIDGLCKRLKEMGYSDGTIKTHRRTLNKFCQYADKMQFKNFDSFAIQQFVIASNADNYDNKYHSCRYNRPFAMLNDFITFNSVLRQKYSSVCSFNETFSKGFSSFLEYLARRNFSDLSIKTCRSHLLRFHDFLVNNGIKDFSNLSCEIVRSYCNTLSNFSTTTSAQISRNLKKLFEYLKIHEYTSEDFSSSVPNFRNTRGEKLPEKFTSEEIEKIINAIDKNNPIGKRDYTIVLIAVRLGLRNGDVTRLKFSSINWTKKEIHIIQHKTGVPLTLPLPDDVGWAIIDYIKNGRPNSDCEYVFVSHNPPFKELTVYTNLVAQYMRKAGLYIEPQRKLGMHTLRKSLATSMLENNVPVNVIAQTLGHSDLNSVGNYIRISTKLLKKCAMEVTDYE</sequence>
<dbReference type="InterPro" id="IPR013762">
    <property type="entry name" value="Integrase-like_cat_sf"/>
</dbReference>
<evidence type="ECO:0000259" key="7">
    <source>
        <dbReference type="PROSITE" id="PS51898"/>
    </source>
</evidence>